<dbReference type="PANTHER" id="PTHR37536:SF1">
    <property type="entry name" value="ASPERGILLOPEPSIN, PUTAITVE (AFU_ORTHOLOGUE AFUA_7G01200)"/>
    <property type="match status" value="1"/>
</dbReference>
<dbReference type="STRING" id="745531.A0A0C3S9X0"/>
<gene>
    <name evidence="2" type="ORF">PHLGIDRAFT_42062</name>
</gene>
<dbReference type="HOGENOM" id="CLU_066466_0_1_1"/>
<dbReference type="CDD" id="cd13426">
    <property type="entry name" value="Peptidase_G1"/>
    <property type="match status" value="1"/>
</dbReference>
<dbReference type="Pfam" id="PF01828">
    <property type="entry name" value="Peptidase_A4"/>
    <property type="match status" value="1"/>
</dbReference>
<feature type="active site" description="Proton acceptor" evidence="1">
    <location>
        <position position="191"/>
    </location>
</feature>
<dbReference type="InterPro" id="IPR038656">
    <property type="entry name" value="Peptidase_G1_sf"/>
</dbReference>
<evidence type="ECO:0000256" key="1">
    <source>
        <dbReference type="PIRSR" id="PIRSR600250-50"/>
    </source>
</evidence>
<name>A0A0C3S9X0_PHLG1</name>
<proteinExistence type="predicted"/>
<reference evidence="2 3" key="1">
    <citation type="journal article" date="2014" name="PLoS Genet.">
        <title>Analysis of the Phlebiopsis gigantea genome, transcriptome and secretome provides insight into its pioneer colonization strategies of wood.</title>
        <authorList>
            <person name="Hori C."/>
            <person name="Ishida T."/>
            <person name="Igarashi K."/>
            <person name="Samejima M."/>
            <person name="Suzuki H."/>
            <person name="Master E."/>
            <person name="Ferreira P."/>
            <person name="Ruiz-Duenas F.J."/>
            <person name="Held B."/>
            <person name="Canessa P."/>
            <person name="Larrondo L.F."/>
            <person name="Schmoll M."/>
            <person name="Druzhinina I.S."/>
            <person name="Kubicek C.P."/>
            <person name="Gaskell J.A."/>
            <person name="Kersten P."/>
            <person name="St John F."/>
            <person name="Glasner J."/>
            <person name="Sabat G."/>
            <person name="Splinter BonDurant S."/>
            <person name="Syed K."/>
            <person name="Yadav J."/>
            <person name="Mgbeahuruike A.C."/>
            <person name="Kovalchuk A."/>
            <person name="Asiegbu F.O."/>
            <person name="Lackner G."/>
            <person name="Hoffmeister D."/>
            <person name="Rencoret J."/>
            <person name="Gutierrez A."/>
            <person name="Sun H."/>
            <person name="Lindquist E."/>
            <person name="Barry K."/>
            <person name="Riley R."/>
            <person name="Grigoriev I.V."/>
            <person name="Henrissat B."/>
            <person name="Kues U."/>
            <person name="Berka R.M."/>
            <person name="Martinez A.T."/>
            <person name="Covert S.F."/>
            <person name="Blanchette R.A."/>
            <person name="Cullen D."/>
        </authorList>
    </citation>
    <scope>NUCLEOTIDE SEQUENCE [LARGE SCALE GENOMIC DNA]</scope>
    <source>
        <strain evidence="2 3">11061_1 CR5-6</strain>
    </source>
</reference>
<dbReference type="EMBL" id="KN840515">
    <property type="protein sequence ID" value="KIP06550.1"/>
    <property type="molecule type" value="Genomic_DNA"/>
</dbReference>
<sequence length="256" mass="26153">LLAATALGIPSPNERFDSRVARRAAALGGDRQAVPVDLLDTQDGKTHPGYSSNWAGVALAHPAGTFKAVTASFSVPAVGAPAGGTGAHAASAWVGIDGFSCGSAILQAGLDFIDFGDGDSYYGGWYEWFPGPSRDFTDISFKPGDEVTVTVTATSAVTGTAVIHNKSTGEVAAQDVSGPALCGQNAEWIVEDFVSGGFHVPLANFGTVTFTNALATTATGLHLGPTDPSARILDIQLNGSLYTETGIGGSSVTVRY</sequence>
<dbReference type="Gene3D" id="2.60.120.700">
    <property type="entry name" value="Peptidase G1"/>
    <property type="match status" value="1"/>
</dbReference>
<dbReference type="InterPro" id="IPR000250">
    <property type="entry name" value="Peptidase_G1"/>
</dbReference>
<dbReference type="SUPFAM" id="SSF49899">
    <property type="entry name" value="Concanavalin A-like lectins/glucanases"/>
    <property type="match status" value="1"/>
</dbReference>
<feature type="non-terminal residue" evidence="2">
    <location>
        <position position="1"/>
    </location>
</feature>
<feature type="non-terminal residue" evidence="2">
    <location>
        <position position="256"/>
    </location>
</feature>
<dbReference type="GO" id="GO:0070007">
    <property type="term" value="F:glutamic-type endopeptidase activity"/>
    <property type="evidence" value="ECO:0007669"/>
    <property type="project" value="InterPro"/>
</dbReference>
<organism evidence="2 3">
    <name type="scientific">Phlebiopsis gigantea (strain 11061_1 CR5-6)</name>
    <name type="common">White-rot fungus</name>
    <name type="synonym">Peniophora gigantea</name>
    <dbReference type="NCBI Taxonomy" id="745531"/>
    <lineage>
        <taxon>Eukaryota</taxon>
        <taxon>Fungi</taxon>
        <taxon>Dikarya</taxon>
        <taxon>Basidiomycota</taxon>
        <taxon>Agaricomycotina</taxon>
        <taxon>Agaricomycetes</taxon>
        <taxon>Polyporales</taxon>
        <taxon>Phanerochaetaceae</taxon>
        <taxon>Phlebiopsis</taxon>
    </lineage>
</organism>
<dbReference type="OrthoDB" id="2862635at2759"/>
<dbReference type="GO" id="GO:0006508">
    <property type="term" value="P:proteolysis"/>
    <property type="evidence" value="ECO:0007669"/>
    <property type="project" value="InterPro"/>
</dbReference>
<protein>
    <submittedName>
        <fullName evidence="2">Uncharacterized protein</fullName>
    </submittedName>
</protein>
<dbReference type="PRINTS" id="PR00977">
    <property type="entry name" value="SCYTLDPTASE"/>
</dbReference>
<keyword evidence="3" id="KW-1185">Reference proteome</keyword>
<dbReference type="Proteomes" id="UP000053257">
    <property type="component" value="Unassembled WGS sequence"/>
</dbReference>
<accession>A0A0C3S9X0</accession>
<dbReference type="AlphaFoldDB" id="A0A0C3S9X0"/>
<evidence type="ECO:0000313" key="2">
    <source>
        <dbReference type="EMBL" id="KIP06550.1"/>
    </source>
</evidence>
<dbReference type="InterPro" id="IPR013320">
    <property type="entry name" value="ConA-like_dom_sf"/>
</dbReference>
<evidence type="ECO:0000313" key="3">
    <source>
        <dbReference type="Proteomes" id="UP000053257"/>
    </source>
</evidence>
<dbReference type="PANTHER" id="PTHR37536">
    <property type="entry name" value="PUTATIVE (AFU_ORTHOLOGUE AFUA_3G02970)-RELATED"/>
    <property type="match status" value="1"/>
</dbReference>